<sequence length="192" mass="20731">MHLNEKADPTKGFSNQANVDNGHTNDQTPPSVDVVTGGKRFVKVDGDVTSDQTLAGAEFVVRDQDSDTAKYLSIDPSTKAVSWVSAKESATVFTTTSNGLIDVTGLKYGTYYLEETKAPEKYVPLTNRVAFTIDEQSYVTAGQLISPEKIPNKHKGTLPSTGGKGIYVYIGAGVVLLLIAGLYFARRKHSQI</sequence>
<dbReference type="InterPro" id="IPR019931">
    <property type="entry name" value="LPXTG_anchor"/>
</dbReference>
<accession>A0A9X1KB01</accession>
<comment type="caution">
    <text evidence="9">The sequence shown here is derived from an EMBL/GenBank/DDBJ whole genome shotgun (WGS) entry which is preliminary data.</text>
</comment>
<keyword evidence="4" id="KW-0572">Peptidoglycan-anchor</keyword>
<dbReference type="Proteomes" id="UP001139644">
    <property type="component" value="Unassembled WGS sequence"/>
</dbReference>
<keyword evidence="6" id="KW-0812">Transmembrane</keyword>
<evidence type="ECO:0000259" key="8">
    <source>
        <dbReference type="Pfam" id="PF17802"/>
    </source>
</evidence>
<dbReference type="RefSeq" id="WP_002320066.1">
    <property type="nucleotide sequence ID" value="NZ_CABGSQ010000031.1"/>
</dbReference>
<dbReference type="InterPro" id="IPR041033">
    <property type="entry name" value="SpaA_PFL_dom_1"/>
</dbReference>
<keyword evidence="3" id="KW-0732">Signal</keyword>
<dbReference type="Pfam" id="PF17802">
    <property type="entry name" value="SpaA"/>
    <property type="match status" value="1"/>
</dbReference>
<keyword evidence="6" id="KW-0472">Membrane</keyword>
<feature type="non-terminal residue" evidence="9">
    <location>
        <position position="1"/>
    </location>
</feature>
<evidence type="ECO:0000313" key="9">
    <source>
        <dbReference type="EMBL" id="MBX4223818.1"/>
    </source>
</evidence>
<organism evidence="9 10">
    <name type="scientific">Enterococcus faecium</name>
    <name type="common">Streptococcus faecium</name>
    <dbReference type="NCBI Taxonomy" id="1352"/>
    <lineage>
        <taxon>Bacteria</taxon>
        <taxon>Bacillati</taxon>
        <taxon>Bacillota</taxon>
        <taxon>Bacilli</taxon>
        <taxon>Lactobacillales</taxon>
        <taxon>Enterococcaceae</taxon>
        <taxon>Enterococcus</taxon>
    </lineage>
</organism>
<feature type="domain" description="SpaA-like prealbumin fold" evidence="8">
    <location>
        <begin position="47"/>
        <end position="138"/>
    </location>
</feature>
<dbReference type="Gene3D" id="2.60.40.10">
    <property type="entry name" value="Immunoglobulins"/>
    <property type="match status" value="1"/>
</dbReference>
<name>A0A9X1KB01_ENTFC</name>
<evidence type="ECO:0000313" key="10">
    <source>
        <dbReference type="Proteomes" id="UP001139644"/>
    </source>
</evidence>
<evidence type="ECO:0000259" key="7">
    <source>
        <dbReference type="Pfam" id="PF00746"/>
    </source>
</evidence>
<protein>
    <submittedName>
        <fullName evidence="9">LPXTG cell wall anchor domain-containing protein</fullName>
    </submittedName>
</protein>
<evidence type="ECO:0000256" key="6">
    <source>
        <dbReference type="SAM" id="Phobius"/>
    </source>
</evidence>
<gene>
    <name evidence="9" type="ORF">KYX88_13675</name>
</gene>
<reference evidence="9" key="1">
    <citation type="journal article" date="2022" name="J. Anim. Sci.">
        <title>Whole genome sequence analyses-based assessment of virulence potential and antimicrobial susceptibilities and resistance of Enterococcus faecium strains isolated from commercial swine and cattle probiotic products.</title>
        <authorList>
            <person name="Shridhar P.B."/>
            <person name="Amachawadi R.G."/>
            <person name="Tokach M."/>
            <person name="Patel I."/>
            <person name="Gangiredla J."/>
            <person name="Mammel M."/>
            <person name="Nagaraja T.G."/>
        </authorList>
    </citation>
    <scope>NUCLEOTIDE SEQUENCE</scope>
    <source>
        <strain evidence="9">EF215</strain>
    </source>
</reference>
<dbReference type="EMBL" id="JAIFOC010000172">
    <property type="protein sequence ID" value="MBX4223818.1"/>
    <property type="molecule type" value="Genomic_DNA"/>
</dbReference>
<feature type="region of interest" description="Disordered" evidence="5">
    <location>
        <begin position="1"/>
        <end position="33"/>
    </location>
</feature>
<proteinExistence type="predicted"/>
<feature type="transmembrane region" description="Helical" evidence="6">
    <location>
        <begin position="166"/>
        <end position="185"/>
    </location>
</feature>
<dbReference type="NCBIfam" id="TIGR01167">
    <property type="entry name" value="LPXTG_anchor"/>
    <property type="match status" value="1"/>
</dbReference>
<dbReference type="InterPro" id="IPR013783">
    <property type="entry name" value="Ig-like_fold"/>
</dbReference>
<feature type="compositionally biased region" description="Polar residues" evidence="5">
    <location>
        <begin position="12"/>
        <end position="30"/>
    </location>
</feature>
<evidence type="ECO:0000256" key="3">
    <source>
        <dbReference type="ARBA" id="ARBA00022729"/>
    </source>
</evidence>
<keyword evidence="2" id="KW-0964">Secreted</keyword>
<dbReference type="SUPFAM" id="SSF49478">
    <property type="entry name" value="Cna protein B-type domain"/>
    <property type="match status" value="1"/>
</dbReference>
<evidence type="ECO:0000256" key="4">
    <source>
        <dbReference type="ARBA" id="ARBA00023088"/>
    </source>
</evidence>
<feature type="domain" description="Gram-positive cocci surface proteins LPxTG" evidence="7">
    <location>
        <begin position="151"/>
        <end position="189"/>
    </location>
</feature>
<keyword evidence="6" id="KW-1133">Transmembrane helix</keyword>
<dbReference type="AlphaFoldDB" id="A0A9X1KB01"/>
<keyword evidence="1" id="KW-0134">Cell wall</keyword>
<evidence type="ECO:0000256" key="1">
    <source>
        <dbReference type="ARBA" id="ARBA00022512"/>
    </source>
</evidence>
<dbReference type="Pfam" id="PF00746">
    <property type="entry name" value="Gram_pos_anchor"/>
    <property type="match status" value="1"/>
</dbReference>
<evidence type="ECO:0000256" key="2">
    <source>
        <dbReference type="ARBA" id="ARBA00022525"/>
    </source>
</evidence>
<evidence type="ECO:0000256" key="5">
    <source>
        <dbReference type="SAM" id="MobiDB-lite"/>
    </source>
</evidence>